<dbReference type="RefSeq" id="WP_133277851.1">
    <property type="nucleotide sequence ID" value="NZ_CP037933.1"/>
</dbReference>
<name>A0A4P6YB18_9FLAO</name>
<dbReference type="Proteomes" id="UP000291124">
    <property type="component" value="Chromosome"/>
</dbReference>
<dbReference type="OrthoDB" id="1430940at2"/>
<dbReference type="EMBL" id="CP037933">
    <property type="protein sequence ID" value="QBN20351.1"/>
    <property type="molecule type" value="Genomic_DNA"/>
</dbReference>
<reference evidence="2" key="1">
    <citation type="submission" date="2019-03" db="EMBL/GenBank/DDBJ databases">
        <title>Flavobacterium sp.</title>
        <authorList>
            <person name="Kim H."/>
        </authorList>
    </citation>
    <scope>NUCLEOTIDE SEQUENCE [LARGE SCALE GENOMIC DNA]</scope>
    <source>
        <strain evidence="2">GS13</strain>
    </source>
</reference>
<sequence length="166" mass="19824">MKKLIILYIVFLFPIFLFAQSKITKSTLRKIIRESKVELQDGKFTLPSNKAWVFNNADSLYFKQDTLTAFLYKSLKHKSLCESIDWTFYRKKSFIRGSESNCKEPPSRKVTKYPEDYFTIAIYPVENETMIDVLRYDKMIVESFIILNIKENNEYTKIKLIRRFKV</sequence>
<organism evidence="1 2">
    <name type="scientific">Flavobacterium nackdongense</name>
    <dbReference type="NCBI Taxonomy" id="2547394"/>
    <lineage>
        <taxon>Bacteria</taxon>
        <taxon>Pseudomonadati</taxon>
        <taxon>Bacteroidota</taxon>
        <taxon>Flavobacteriia</taxon>
        <taxon>Flavobacteriales</taxon>
        <taxon>Flavobacteriaceae</taxon>
        <taxon>Flavobacterium</taxon>
    </lineage>
</organism>
<gene>
    <name evidence="1" type="ORF">E1750_16650</name>
</gene>
<accession>A0A4P6YB18</accession>
<protein>
    <submittedName>
        <fullName evidence="1">Uncharacterized protein</fullName>
    </submittedName>
</protein>
<proteinExistence type="predicted"/>
<evidence type="ECO:0000313" key="2">
    <source>
        <dbReference type="Proteomes" id="UP000291124"/>
    </source>
</evidence>
<evidence type="ECO:0000313" key="1">
    <source>
        <dbReference type="EMBL" id="QBN20351.1"/>
    </source>
</evidence>
<dbReference type="KEGG" id="fnk:E1750_16650"/>
<dbReference type="AlphaFoldDB" id="A0A4P6YB18"/>
<keyword evidence="2" id="KW-1185">Reference proteome</keyword>